<evidence type="ECO:0000256" key="1">
    <source>
        <dbReference type="SAM" id="Phobius"/>
    </source>
</evidence>
<dbReference type="EMBL" id="BK059109">
    <property type="protein sequence ID" value="DAE31590.1"/>
    <property type="molecule type" value="Genomic_DNA"/>
</dbReference>
<protein>
    <submittedName>
        <fullName evidence="2">Uncharacterized protein</fullName>
    </submittedName>
</protein>
<keyword evidence="1" id="KW-1133">Transmembrane helix</keyword>
<keyword evidence="1" id="KW-0812">Transmembrane</keyword>
<accession>A0A8S5RJL9</accession>
<proteinExistence type="predicted"/>
<organism evidence="2">
    <name type="scientific">virus sp. ctBM815</name>
    <dbReference type="NCBI Taxonomy" id="2825806"/>
    <lineage>
        <taxon>Viruses</taxon>
    </lineage>
</organism>
<keyword evidence="1" id="KW-0472">Membrane</keyword>
<reference evidence="2" key="1">
    <citation type="journal article" date="2021" name="Proc. Natl. Acad. Sci. U.S.A.">
        <title>A Catalog of Tens of Thousands of Viruses from Human Metagenomes Reveals Hidden Associations with Chronic Diseases.</title>
        <authorList>
            <person name="Tisza M.J."/>
            <person name="Buck C.B."/>
        </authorList>
    </citation>
    <scope>NUCLEOTIDE SEQUENCE</scope>
    <source>
        <strain evidence="2">CtBM815</strain>
    </source>
</reference>
<feature type="transmembrane region" description="Helical" evidence="1">
    <location>
        <begin position="6"/>
        <end position="32"/>
    </location>
</feature>
<sequence length="43" mass="5099">MELYRIDYSIITLILYPILETSLMHVLLLILLQMLSSQRFSLT</sequence>
<evidence type="ECO:0000313" key="2">
    <source>
        <dbReference type="EMBL" id="DAE31590.1"/>
    </source>
</evidence>
<name>A0A8S5RJL9_9VIRU</name>